<protein>
    <submittedName>
        <fullName evidence="1">Unannotated protein</fullName>
    </submittedName>
</protein>
<dbReference type="InterPro" id="IPR007357">
    <property type="entry name" value="PhrB-like"/>
</dbReference>
<dbReference type="Gene3D" id="1.25.40.80">
    <property type="match status" value="1"/>
</dbReference>
<dbReference type="EMBL" id="CAFBMF010000074">
    <property type="protein sequence ID" value="CAB4904606.1"/>
    <property type="molecule type" value="Genomic_DNA"/>
</dbReference>
<evidence type="ECO:0000313" key="3">
    <source>
        <dbReference type="EMBL" id="CAB4877356.1"/>
    </source>
</evidence>
<sequence>MPSLIHESKKTIWVLGDQLNQNFAAIAQASPQTHRILLVESSAKVRSKKWHIQRAHFVIAAMRRFANELRDSGFEVDYRKATTLSQGLRDHRAEFSPSSVSVMEPASHAALTMFRHNDCEVVRSNQFLCHYEDFARWKDQLLERRKTFKMEDFYRWQRLRLNYLMTIDGEPETGTWNYDSENRLPPPKDGKNQWPDPLMSELDDIDHQVIDELRDHCVGQSPTGLWATSRHDALKRLNHFIENVLPTFGPHEDAMLTSSWHVAHSLLSPYLNIGLLLPTEVCDAVQDAYRAGKVDIASAEGFIRQVIGWREYVWGLYWAWMPDYAELNKLGATRDLPPLFTGEAQTKMQCVSQVMSEIDSHAYAHHIQRLMIVGNLCLIAGINPQQLTDWMWANFVDGAEWVMVPNVVGMSQFADGGQMATKPYASGGAYIDKMSNYCKGCHFDRTKRVGDNACPFTTLYWDFMARHEVVLGKNPRVAQQVRAAFKLSDLPAVQERAKVVLQQLSAGEL</sequence>
<dbReference type="InterPro" id="IPR052551">
    <property type="entry name" value="UV-DNA_repair_photolyase"/>
</dbReference>
<dbReference type="Gene3D" id="1.10.10.1710">
    <property type="entry name" value="Deoxyribodipyrimidine photolyase-related"/>
    <property type="match status" value="1"/>
</dbReference>
<organism evidence="1">
    <name type="scientific">freshwater metagenome</name>
    <dbReference type="NCBI Taxonomy" id="449393"/>
    <lineage>
        <taxon>unclassified sequences</taxon>
        <taxon>metagenomes</taxon>
        <taxon>ecological metagenomes</taxon>
    </lineage>
</organism>
<dbReference type="EMBL" id="CAFBLJ010000079">
    <property type="protein sequence ID" value="CAB4877356.1"/>
    <property type="molecule type" value="Genomic_DNA"/>
</dbReference>
<reference evidence="1" key="1">
    <citation type="submission" date="2020-05" db="EMBL/GenBank/DDBJ databases">
        <authorList>
            <person name="Chiriac C."/>
            <person name="Salcher M."/>
            <person name="Ghai R."/>
            <person name="Kavagutti S V."/>
        </authorList>
    </citation>
    <scope>NUCLEOTIDE SEQUENCE</scope>
</reference>
<dbReference type="Gene3D" id="1.10.579.10">
    <property type="entry name" value="DNA Cyclobutane Dipyrimidine Photolyase, subunit A, domain 3"/>
    <property type="match status" value="1"/>
</dbReference>
<name>A0A6J6QPN1_9ZZZZ</name>
<dbReference type="InterPro" id="IPR014729">
    <property type="entry name" value="Rossmann-like_a/b/a_fold"/>
</dbReference>
<evidence type="ECO:0000313" key="4">
    <source>
        <dbReference type="EMBL" id="CAB4904606.1"/>
    </source>
</evidence>
<dbReference type="EMBL" id="CAEZZP010000013">
    <property type="protein sequence ID" value="CAB4764589.1"/>
    <property type="molecule type" value="Genomic_DNA"/>
</dbReference>
<dbReference type="PANTHER" id="PTHR38657">
    <property type="entry name" value="SLR1343 PROTEIN"/>
    <property type="match status" value="1"/>
</dbReference>
<dbReference type="PANTHER" id="PTHR38657:SF1">
    <property type="entry name" value="SLR1343 PROTEIN"/>
    <property type="match status" value="1"/>
</dbReference>
<accession>A0A6J6QPN1</accession>
<dbReference type="SUPFAM" id="SSF48173">
    <property type="entry name" value="Cryptochrome/photolyase FAD-binding domain"/>
    <property type="match status" value="1"/>
</dbReference>
<proteinExistence type="predicted"/>
<gene>
    <name evidence="1" type="ORF">UFOPK2658_00570</name>
    <name evidence="2" type="ORF">UFOPK2880_00356</name>
    <name evidence="3" type="ORF">UFOPK3304_01345</name>
    <name evidence="4" type="ORF">UFOPK3494_01126</name>
</gene>
<evidence type="ECO:0000313" key="1">
    <source>
        <dbReference type="EMBL" id="CAB4713740.1"/>
    </source>
</evidence>
<dbReference type="Pfam" id="PF04244">
    <property type="entry name" value="DPRP"/>
    <property type="match status" value="1"/>
</dbReference>
<dbReference type="Gene3D" id="3.40.50.620">
    <property type="entry name" value="HUPs"/>
    <property type="match status" value="1"/>
</dbReference>
<evidence type="ECO:0000313" key="2">
    <source>
        <dbReference type="EMBL" id="CAB4764589.1"/>
    </source>
</evidence>
<dbReference type="InterPro" id="IPR036134">
    <property type="entry name" value="Crypto/Photolyase_FAD-like_sf"/>
</dbReference>
<dbReference type="EMBL" id="CAEZYH010000014">
    <property type="protein sequence ID" value="CAB4713740.1"/>
    <property type="molecule type" value="Genomic_DNA"/>
</dbReference>
<dbReference type="AlphaFoldDB" id="A0A6J6QPN1"/>